<protein>
    <submittedName>
        <fullName evidence="2">Uncharacterized protein</fullName>
    </submittedName>
</protein>
<evidence type="ECO:0000313" key="2">
    <source>
        <dbReference type="EMBL" id="KPC64694.1"/>
    </source>
</evidence>
<sequence length="301" mass="33533">MGSETVFREPLWTTQSSPLQLRPRALLDMAINGFARYLAEHLLPCPTLVHKHGTVVVRTLRLDGLASDLCFAHASWLDVGMGIRTTVSDAGEWPGITLNYRTDDRPAARARLVLRGLSVAEPDSLSAQPGRLPESLLARFPADGRWSTDEFRDHTHTMRPFDSDPELLAPQEGETSLTRSRCEVADQWSFIEMTEPATTARERTFGQPGLPADAVRQAVAAPVRSLMASFQRPLFVFDRCRTLTHAHRTPDGDQTVFAHAIHAGPGLPEPELHPHMIRVTSLPLVRVCRLIVLKMVERSCR</sequence>
<gene>
    <name evidence="2" type="ORF">ADL29_11000</name>
</gene>
<organism evidence="2 3">
    <name type="scientific">Streptomyces chattanoogensis</name>
    <dbReference type="NCBI Taxonomy" id="66876"/>
    <lineage>
        <taxon>Bacteria</taxon>
        <taxon>Bacillati</taxon>
        <taxon>Actinomycetota</taxon>
        <taxon>Actinomycetes</taxon>
        <taxon>Kitasatosporales</taxon>
        <taxon>Streptomycetaceae</taxon>
        <taxon>Streptomyces</taxon>
    </lineage>
</organism>
<name>A0A0N0XXH6_9ACTN</name>
<accession>A0A0N0XXH6</accession>
<dbReference type="AlphaFoldDB" id="A0A0N0XXH6"/>
<dbReference type="RefSeq" id="WP_053923476.1">
    <property type="nucleotide sequence ID" value="NZ_LGKG01000079.1"/>
</dbReference>
<dbReference type="PATRIC" id="fig|66876.3.peg.2400"/>
<proteinExistence type="predicted"/>
<feature type="region of interest" description="Disordered" evidence="1">
    <location>
        <begin position="157"/>
        <end position="176"/>
    </location>
</feature>
<dbReference type="EMBL" id="LGKG01000079">
    <property type="protein sequence ID" value="KPC64694.1"/>
    <property type="molecule type" value="Genomic_DNA"/>
</dbReference>
<keyword evidence="3" id="KW-1185">Reference proteome</keyword>
<evidence type="ECO:0000256" key="1">
    <source>
        <dbReference type="SAM" id="MobiDB-lite"/>
    </source>
</evidence>
<dbReference type="Proteomes" id="UP000037982">
    <property type="component" value="Unassembled WGS sequence"/>
</dbReference>
<reference evidence="3" key="1">
    <citation type="submission" date="2015-07" db="EMBL/GenBank/DDBJ databases">
        <authorList>
            <person name="Ju K.-S."/>
            <person name="Doroghazi J.R."/>
            <person name="Metcalf W.W."/>
        </authorList>
    </citation>
    <scope>NUCLEOTIDE SEQUENCE [LARGE SCALE GENOMIC DNA]</scope>
    <source>
        <strain evidence="3">NRRL ISP-5002</strain>
    </source>
</reference>
<comment type="caution">
    <text evidence="2">The sequence shown here is derived from an EMBL/GenBank/DDBJ whole genome shotgun (WGS) entry which is preliminary data.</text>
</comment>
<evidence type="ECO:0000313" key="3">
    <source>
        <dbReference type="Proteomes" id="UP000037982"/>
    </source>
</evidence>